<feature type="compositionally biased region" description="Polar residues" evidence="1">
    <location>
        <begin position="91"/>
        <end position="101"/>
    </location>
</feature>
<accession>A0A0B6YU23</accession>
<feature type="region of interest" description="Disordered" evidence="1">
    <location>
        <begin position="1"/>
        <end position="147"/>
    </location>
</feature>
<evidence type="ECO:0000313" key="2">
    <source>
        <dbReference type="EMBL" id="CEK59753.1"/>
    </source>
</evidence>
<evidence type="ECO:0000256" key="1">
    <source>
        <dbReference type="SAM" id="MobiDB-lite"/>
    </source>
</evidence>
<gene>
    <name evidence="2" type="primary">ORF37320</name>
</gene>
<dbReference type="AlphaFoldDB" id="A0A0B6YU23"/>
<sequence>EDTVLDNASVTSQDGDYDQEHQRRPPRRRKNRQRGSGGVALGAETDSGISNYRAERITGRGRGGRGGYNQRDPESEQGHPPSNYIPAAARTSFSPGRQTVNGGAGDWPNRQNPGSKDQRDGRPPRDNQSRGGNSSTAASTSQAPIVG</sequence>
<feature type="compositionally biased region" description="Polar residues" evidence="1">
    <location>
        <begin position="129"/>
        <end position="147"/>
    </location>
</feature>
<organism evidence="2">
    <name type="scientific">Arion vulgaris</name>
    <dbReference type="NCBI Taxonomy" id="1028688"/>
    <lineage>
        <taxon>Eukaryota</taxon>
        <taxon>Metazoa</taxon>
        <taxon>Spiralia</taxon>
        <taxon>Lophotrochozoa</taxon>
        <taxon>Mollusca</taxon>
        <taxon>Gastropoda</taxon>
        <taxon>Heterobranchia</taxon>
        <taxon>Euthyneura</taxon>
        <taxon>Panpulmonata</taxon>
        <taxon>Eupulmonata</taxon>
        <taxon>Stylommatophora</taxon>
        <taxon>Helicina</taxon>
        <taxon>Arionoidea</taxon>
        <taxon>Arionidae</taxon>
        <taxon>Arion</taxon>
    </lineage>
</organism>
<feature type="compositionally biased region" description="Polar residues" evidence="1">
    <location>
        <begin position="1"/>
        <end position="14"/>
    </location>
</feature>
<feature type="compositionally biased region" description="Basic and acidic residues" evidence="1">
    <location>
        <begin position="116"/>
        <end position="128"/>
    </location>
</feature>
<dbReference type="EMBL" id="HACG01012888">
    <property type="protein sequence ID" value="CEK59753.1"/>
    <property type="molecule type" value="Transcribed_RNA"/>
</dbReference>
<protein>
    <submittedName>
        <fullName evidence="2">Uncharacterized protein</fullName>
    </submittedName>
</protein>
<feature type="non-terminal residue" evidence="2">
    <location>
        <position position="147"/>
    </location>
</feature>
<reference evidence="2" key="1">
    <citation type="submission" date="2014-12" db="EMBL/GenBank/DDBJ databases">
        <title>Insight into the proteome of Arion vulgaris.</title>
        <authorList>
            <person name="Aradska J."/>
            <person name="Bulat T."/>
            <person name="Smidak R."/>
            <person name="Sarate P."/>
            <person name="Gangsoo J."/>
            <person name="Sialana F."/>
            <person name="Bilban M."/>
            <person name="Lubec G."/>
        </authorList>
    </citation>
    <scope>NUCLEOTIDE SEQUENCE</scope>
    <source>
        <tissue evidence="2">Skin</tissue>
    </source>
</reference>
<proteinExistence type="predicted"/>
<feature type="compositionally biased region" description="Basic residues" evidence="1">
    <location>
        <begin position="24"/>
        <end position="33"/>
    </location>
</feature>
<name>A0A0B6YU23_9EUPU</name>
<feature type="non-terminal residue" evidence="2">
    <location>
        <position position="1"/>
    </location>
</feature>